<dbReference type="Pfam" id="PF16923">
    <property type="entry name" value="Glyco_hydro_63N"/>
    <property type="match status" value="1"/>
</dbReference>
<evidence type="ECO:0000256" key="11">
    <source>
        <dbReference type="ARBA" id="ARBA00038888"/>
    </source>
</evidence>
<evidence type="ECO:0000259" key="15">
    <source>
        <dbReference type="Pfam" id="PF03200"/>
    </source>
</evidence>
<comment type="function">
    <text evidence="12">Cleaves the distal alpha 1,2-linked glucose residue from the Glc(3)Man(9)GlcNAc(2) oligosaccharide precursor.</text>
</comment>
<evidence type="ECO:0000256" key="8">
    <source>
        <dbReference type="ARBA" id="ARBA00023136"/>
    </source>
</evidence>
<dbReference type="InterPro" id="IPR004888">
    <property type="entry name" value="Glycoside_hydrolase_63"/>
</dbReference>
<keyword evidence="6" id="KW-0735">Signal-anchor</keyword>
<dbReference type="InterPro" id="IPR031335">
    <property type="entry name" value="Glyco_hydro_63_C"/>
</dbReference>
<proteinExistence type="inferred from homology"/>
<name>A0A9P6VWM3_RHOMI</name>
<evidence type="ECO:0000259" key="16">
    <source>
        <dbReference type="Pfam" id="PF16923"/>
    </source>
</evidence>
<dbReference type="OrthoDB" id="410058at2759"/>
<evidence type="ECO:0000256" key="9">
    <source>
        <dbReference type="ARBA" id="ARBA00023180"/>
    </source>
</evidence>
<evidence type="ECO:0000256" key="4">
    <source>
        <dbReference type="ARBA" id="ARBA00022801"/>
    </source>
</evidence>
<sequence>MRPWPKLAALVGLLSASGAAAQSADESPLLAAANSSLLWGTYRPGLYFGLKARIPDSLLTGLVWFGAHDWQSYAHSRHECDQRDGLQYSYVEHDGRSAAKEVIKDPLNNVQLTIRWVKVASLQETDGGSWAVRIEGEPLDAAKLSRVSLINYFGNDGALGSLTLESERNEEGIDGPIHLDGLSSGLGRYSIRIENHETNQPVQPGPHASDFGERVDRTQYLGLTVPPGASWQAKNAIMNTIVTRTRSVLASYDQSNPPDPVVLFALPNQVNPDANLFSFQKAYAGRWGVDIFFDSEDLPARLDHASLTAALDASSAAYQERFDALFPQIASSFSPRQREFAQAITANLVGGIGYWHGPSIVDRTFSQEWDADSSGSAPARNPQRTEPHELLSATPSRSFFPRGFYWDEGFHLALIGAWDNDLALEIFRSWMSLADEDGWIAREQILGDEARSRVPEDFQAQYPSYANPPTLIMGLTGFIARLRQAGISLASSVEEEQLTFGGANHDNDVVASPAVLGSLHLSSPTLAATYLHSIYPTLKRHYEWFRRTQRGSIRQFGRRARSSSEAYRWRGRTADHVLTSGLDDYPRAVPPHLGELHVDLASWMGFFSRTMRDVAEFLGEEEDLEDFEEQHDAIVGNIEDLHWSEEEQMYCDASVDEDDESYHVCHRGYVSLFPFLLSLLPVDSSHLGATLELLRDPEQLWSPYGLRSLSKNHPLFGQGENYWRGPIWIQMNYLALAALNQKYAKEAGPYQTRAAEIYDELRNNVINNVYKEWERTGTVWEQYDSITGKGQRSDPFTGWTSLVTLIMAEQYY</sequence>
<evidence type="ECO:0000313" key="18">
    <source>
        <dbReference type="Proteomes" id="UP000777482"/>
    </source>
</evidence>
<keyword evidence="8" id="KW-0472">Membrane</keyword>
<reference evidence="17 18" key="1">
    <citation type="submission" date="2020-11" db="EMBL/GenBank/DDBJ databases">
        <title>Kefir isolates.</title>
        <authorList>
            <person name="Marcisauskas S."/>
            <person name="Kim Y."/>
            <person name="Blasche S."/>
        </authorList>
    </citation>
    <scope>NUCLEOTIDE SEQUENCE [LARGE SCALE GENOMIC DNA]</scope>
    <source>
        <strain evidence="17 18">KR</strain>
    </source>
</reference>
<comment type="subcellular location">
    <subcellularLocation>
        <location evidence="1 12">Endoplasmic reticulum membrane</location>
        <topology evidence="1 12">Single-pass type II membrane protein</topology>
    </subcellularLocation>
</comment>
<dbReference type="EMBL" id="PUHQ01000109">
    <property type="protein sequence ID" value="KAG0655856.1"/>
    <property type="molecule type" value="Genomic_DNA"/>
</dbReference>
<evidence type="ECO:0000256" key="10">
    <source>
        <dbReference type="ARBA" id="ARBA00023295"/>
    </source>
</evidence>
<keyword evidence="14" id="KW-0732">Signal</keyword>
<keyword evidence="7" id="KW-1133">Transmembrane helix</keyword>
<keyword evidence="10 12" id="KW-0326">Glycosidase</keyword>
<feature type="domain" description="Glycosyl hydrolase family 63 C-terminal" evidence="15">
    <location>
        <begin position="305"/>
        <end position="809"/>
    </location>
</feature>
<keyword evidence="4 12" id="KW-0378">Hydrolase</keyword>
<evidence type="ECO:0000256" key="3">
    <source>
        <dbReference type="ARBA" id="ARBA00022692"/>
    </source>
</evidence>
<dbReference type="InterPro" id="IPR012341">
    <property type="entry name" value="6hp_glycosidase-like_sf"/>
</dbReference>
<keyword evidence="18" id="KW-1185">Reference proteome</keyword>
<dbReference type="Proteomes" id="UP000777482">
    <property type="component" value="Unassembled WGS sequence"/>
</dbReference>
<keyword evidence="3" id="KW-0812">Transmembrane</keyword>
<dbReference type="InterPro" id="IPR031631">
    <property type="entry name" value="Glyco_hydro_63N"/>
</dbReference>
<dbReference type="AlphaFoldDB" id="A0A9P6VWM3"/>
<dbReference type="GO" id="GO:0004573">
    <property type="term" value="F:Glc3Man9GlcNAc2 oligosaccharide glucosidase activity"/>
    <property type="evidence" value="ECO:0007669"/>
    <property type="project" value="UniProtKB-UniRule"/>
</dbReference>
<evidence type="ECO:0000256" key="5">
    <source>
        <dbReference type="ARBA" id="ARBA00022824"/>
    </source>
</evidence>
<dbReference type="Pfam" id="PF03200">
    <property type="entry name" value="Glyco_hydro_63"/>
    <property type="match status" value="1"/>
</dbReference>
<protein>
    <recommendedName>
        <fullName evidence="11 12">Mannosyl-oligosaccharide glucosidase</fullName>
        <ecNumber evidence="11 12">3.2.1.106</ecNumber>
    </recommendedName>
</protein>
<feature type="region of interest" description="Disordered" evidence="13">
    <location>
        <begin position="370"/>
        <end position="392"/>
    </location>
</feature>
<dbReference type="EC" id="3.2.1.106" evidence="11 12"/>
<evidence type="ECO:0000256" key="6">
    <source>
        <dbReference type="ARBA" id="ARBA00022968"/>
    </source>
</evidence>
<feature type="domain" description="Glycosyl hydrolase family 63 N-terminal" evidence="16">
    <location>
        <begin position="36"/>
        <end position="261"/>
    </location>
</feature>
<keyword evidence="9" id="KW-0325">Glycoprotein</keyword>
<gene>
    <name evidence="17" type="primary">CWH41</name>
    <name evidence="17" type="ORF">C6P46_000561</name>
</gene>
<feature type="signal peptide" evidence="14">
    <location>
        <begin position="1"/>
        <end position="21"/>
    </location>
</feature>
<evidence type="ECO:0000256" key="13">
    <source>
        <dbReference type="SAM" id="MobiDB-lite"/>
    </source>
</evidence>
<dbReference type="PANTHER" id="PTHR10412:SF11">
    <property type="entry name" value="MANNOSYL-OLIGOSACCHARIDE GLUCOSIDASE"/>
    <property type="match status" value="1"/>
</dbReference>
<evidence type="ECO:0000256" key="1">
    <source>
        <dbReference type="ARBA" id="ARBA00004648"/>
    </source>
</evidence>
<feature type="chain" id="PRO_5040202959" description="Mannosyl-oligosaccharide glucosidase" evidence="14">
    <location>
        <begin position="22"/>
        <end position="812"/>
    </location>
</feature>
<comment type="catalytic activity">
    <reaction evidence="12">
        <text>N(4)-(alpha-D-Glc-(1-&gt;2)-alpha-D-Glc-(1-&gt;3)-alpha-D-Glc-(1-&gt;3)-alpha-D-Man-(1-&gt;2)-alpha-D-Man-(1-&gt;2)-alpha-D-Man-(1-&gt;3)-[alpha-D-Man-(1-&gt;2)-alpha-D-Man-(1-&gt;3)-[alpha-D-Man-(1-&gt;2)-alpha-D-Man-(1-&gt;6)]-alpha-D-Man-(1-&gt;6)]-beta-D-Man-(1-&gt;4)-beta-D-GlcNAc-(1-&gt;4)-beta-D-GlcNAc)-L-asparaginyl-[protein] + H2O = N(4)-(alpha-D-Glc-(1-&gt;3)-alpha-D-Glc-(1-&gt;3)-alpha-D-Man-(1-&gt;2)-alpha-D-Man-(1-&gt;2)-alpha-D-Man-(1-&gt;3)-[alpha-D-Man-(1-&gt;2)-alpha-D-Man-(1-&gt;3)-[alpha-D-Man-(1-&gt;2)-alpha-D-Man-(1-&gt;6)]-alpha-D-Man-(1-&gt;6)]-beta-D-Man-(1-&gt;4)-beta-D-GlcNAc-(1-&gt;4)-beta-D-GlcNAc)-L-asparaginyl-[protein] + beta-D-glucose</text>
        <dbReference type="Rhea" id="RHEA:55988"/>
        <dbReference type="Rhea" id="RHEA-COMP:12806"/>
        <dbReference type="Rhea" id="RHEA-COMP:14355"/>
        <dbReference type="ChEBI" id="CHEBI:15377"/>
        <dbReference type="ChEBI" id="CHEBI:15903"/>
        <dbReference type="ChEBI" id="CHEBI:59082"/>
        <dbReference type="ChEBI" id="CHEBI:132537"/>
        <dbReference type="EC" id="3.2.1.106"/>
    </reaction>
</comment>
<dbReference type="GO" id="GO:0006487">
    <property type="term" value="P:protein N-linked glycosylation"/>
    <property type="evidence" value="ECO:0007669"/>
    <property type="project" value="UniProtKB-UniRule"/>
</dbReference>
<evidence type="ECO:0000313" key="17">
    <source>
        <dbReference type="EMBL" id="KAG0655856.1"/>
    </source>
</evidence>
<comment type="similarity">
    <text evidence="2 12">Belongs to the glycosyl hydrolase 63 family.</text>
</comment>
<organism evidence="17 18">
    <name type="scientific">Rhodotorula mucilaginosa</name>
    <name type="common">Yeast</name>
    <name type="synonym">Rhodotorula rubra</name>
    <dbReference type="NCBI Taxonomy" id="5537"/>
    <lineage>
        <taxon>Eukaryota</taxon>
        <taxon>Fungi</taxon>
        <taxon>Dikarya</taxon>
        <taxon>Basidiomycota</taxon>
        <taxon>Pucciniomycotina</taxon>
        <taxon>Microbotryomycetes</taxon>
        <taxon>Sporidiobolales</taxon>
        <taxon>Sporidiobolaceae</taxon>
        <taxon>Rhodotorula</taxon>
    </lineage>
</organism>
<dbReference type="Gene3D" id="2.70.98.110">
    <property type="entry name" value="Glycosyl hydrolase family 63, N-terminal domain"/>
    <property type="match status" value="1"/>
</dbReference>
<keyword evidence="5 12" id="KW-0256">Endoplasmic reticulum</keyword>
<evidence type="ECO:0000256" key="7">
    <source>
        <dbReference type="ARBA" id="ARBA00022989"/>
    </source>
</evidence>
<dbReference type="PANTHER" id="PTHR10412">
    <property type="entry name" value="MANNOSYL-OLIGOSACCHARIDE GLUCOSIDASE"/>
    <property type="match status" value="1"/>
</dbReference>
<accession>A0A9P6VWM3</accession>
<evidence type="ECO:0000256" key="2">
    <source>
        <dbReference type="ARBA" id="ARBA00010833"/>
    </source>
</evidence>
<evidence type="ECO:0000256" key="12">
    <source>
        <dbReference type="RuleBase" id="RU368089"/>
    </source>
</evidence>
<dbReference type="InterPro" id="IPR038518">
    <property type="entry name" value="Glyco_hydro_63N_sf"/>
</dbReference>
<dbReference type="GO" id="GO:0005789">
    <property type="term" value="C:endoplasmic reticulum membrane"/>
    <property type="evidence" value="ECO:0007669"/>
    <property type="project" value="UniProtKB-SubCell"/>
</dbReference>
<dbReference type="InterPro" id="IPR008928">
    <property type="entry name" value="6-hairpin_glycosidase_sf"/>
</dbReference>
<comment type="caution">
    <text evidence="17">The sequence shown here is derived from an EMBL/GenBank/DDBJ whole genome shotgun (WGS) entry which is preliminary data.</text>
</comment>
<dbReference type="GO" id="GO:0009311">
    <property type="term" value="P:oligosaccharide metabolic process"/>
    <property type="evidence" value="ECO:0007669"/>
    <property type="project" value="UniProtKB-UniRule"/>
</dbReference>
<dbReference type="SUPFAM" id="SSF48208">
    <property type="entry name" value="Six-hairpin glycosidases"/>
    <property type="match status" value="1"/>
</dbReference>
<evidence type="ECO:0000256" key="14">
    <source>
        <dbReference type="SAM" id="SignalP"/>
    </source>
</evidence>
<dbReference type="Gene3D" id="1.50.10.10">
    <property type="match status" value="1"/>
</dbReference>